<evidence type="ECO:0000256" key="6">
    <source>
        <dbReference type="ARBA" id="ARBA00022840"/>
    </source>
</evidence>
<accession>A0A830F1I5</accession>
<sequence length="396" mass="41580">MTQSLAPTDPYTTRFEAAVTAVDGRDVTLSETYFYPVGGGQPADRGRLAGVPVEHVAEADDAVVHTLVEEPDVQVGEVVAGEIDEEFRTYCMRAHTASHVLYGAGRRLLSDLGYGGFDIGETKVRVDFETTTDVDDDVLVELERLANRAVWDSRAVSWEEVPQADAVARDDIAFNVATEEGVMADSDTVRVVDVDGWDVSACGGTHVENTREIGLVAVRDRSNPGEGLTRVEFSVGEAAVDSRAEERRAAFAAARDLGVPREELDAGVDSLHANVEELEGERERLRDALLEARLDGFSSFERDGARWLVGTVDALDANAVADRLREAAAGRADVVAVAGGGERAFLVVASTGDVDAGGVVDEVTAEFGGGGGGGGALAQGGGLDASATDVVDSLGG</sequence>
<dbReference type="Pfam" id="PF01411">
    <property type="entry name" value="tRNA-synt_2c"/>
    <property type="match status" value="1"/>
</dbReference>
<keyword evidence="9" id="KW-0030">Aminoacyl-tRNA synthetase</keyword>
<dbReference type="Gene3D" id="3.10.310.40">
    <property type="match status" value="1"/>
</dbReference>
<proteinExistence type="inferred from homology"/>
<dbReference type="Gene3D" id="3.30.980.10">
    <property type="entry name" value="Threonyl-trna Synthetase, Chain A, domain 2"/>
    <property type="match status" value="1"/>
</dbReference>
<dbReference type="Proteomes" id="UP000607197">
    <property type="component" value="Unassembled WGS sequence"/>
</dbReference>
<keyword evidence="4" id="KW-0547">Nucleotide-binding</keyword>
<dbReference type="PROSITE" id="PS50860">
    <property type="entry name" value="AA_TRNA_LIGASE_II_ALA"/>
    <property type="match status" value="1"/>
</dbReference>
<reference evidence="12" key="1">
    <citation type="journal article" date="2014" name="Int. J. Syst. Evol. Microbiol.">
        <title>Complete genome sequence of Corynebacterium casei LMG S-19264T (=DSM 44701T), isolated from a smear-ripened cheese.</title>
        <authorList>
            <consortium name="US DOE Joint Genome Institute (JGI-PGF)"/>
            <person name="Walter F."/>
            <person name="Albersmeier A."/>
            <person name="Kalinowski J."/>
            <person name="Ruckert C."/>
        </authorList>
    </citation>
    <scope>NUCLEOTIDE SEQUENCE</scope>
    <source>
        <strain evidence="12">JCM 19596</strain>
    </source>
</reference>
<evidence type="ECO:0000256" key="7">
    <source>
        <dbReference type="ARBA" id="ARBA00022884"/>
    </source>
</evidence>
<dbReference type="EMBL" id="BMPG01000001">
    <property type="protein sequence ID" value="GGL53404.1"/>
    <property type="molecule type" value="Genomic_DNA"/>
</dbReference>
<organism evidence="12 13">
    <name type="scientific">Halocalculus aciditolerans</name>
    <dbReference type="NCBI Taxonomy" id="1383812"/>
    <lineage>
        <taxon>Archaea</taxon>
        <taxon>Methanobacteriati</taxon>
        <taxon>Methanobacteriota</taxon>
        <taxon>Stenosarchaea group</taxon>
        <taxon>Halobacteria</taxon>
        <taxon>Halobacteriales</taxon>
        <taxon>Halobacteriaceae</taxon>
        <taxon>Halocalculus</taxon>
    </lineage>
</organism>
<dbReference type="SMART" id="SM00863">
    <property type="entry name" value="tRNA_SAD"/>
    <property type="match status" value="1"/>
</dbReference>
<reference evidence="12" key="2">
    <citation type="submission" date="2020-09" db="EMBL/GenBank/DDBJ databases">
        <authorList>
            <person name="Sun Q."/>
            <person name="Ohkuma M."/>
        </authorList>
    </citation>
    <scope>NUCLEOTIDE SEQUENCE</scope>
    <source>
        <strain evidence="12">JCM 19596</strain>
    </source>
</reference>
<dbReference type="OrthoDB" id="11392at2157"/>
<keyword evidence="6" id="KW-0067">ATP-binding</keyword>
<dbReference type="SUPFAM" id="SSF55186">
    <property type="entry name" value="ThrRS/AlaRS common domain"/>
    <property type="match status" value="1"/>
</dbReference>
<dbReference type="GO" id="GO:0004813">
    <property type="term" value="F:alanine-tRNA ligase activity"/>
    <property type="evidence" value="ECO:0007669"/>
    <property type="project" value="InterPro"/>
</dbReference>
<dbReference type="InterPro" id="IPR018163">
    <property type="entry name" value="Thr/Ala-tRNA-synth_IIc_edit"/>
</dbReference>
<evidence type="ECO:0000313" key="13">
    <source>
        <dbReference type="Proteomes" id="UP000607197"/>
    </source>
</evidence>
<keyword evidence="3" id="KW-0436">Ligase</keyword>
<evidence type="ECO:0000256" key="8">
    <source>
        <dbReference type="ARBA" id="ARBA00022917"/>
    </source>
</evidence>
<keyword evidence="2" id="KW-0820">tRNA-binding</keyword>
<dbReference type="GO" id="GO:0000049">
    <property type="term" value="F:tRNA binding"/>
    <property type="evidence" value="ECO:0007669"/>
    <property type="project" value="UniProtKB-KW"/>
</dbReference>
<evidence type="ECO:0000259" key="11">
    <source>
        <dbReference type="PROSITE" id="PS50860"/>
    </source>
</evidence>
<dbReference type="PANTHER" id="PTHR11777">
    <property type="entry name" value="ALANYL-TRNA SYNTHETASE"/>
    <property type="match status" value="1"/>
</dbReference>
<evidence type="ECO:0000256" key="9">
    <source>
        <dbReference type="ARBA" id="ARBA00023146"/>
    </source>
</evidence>
<comment type="caution">
    <text evidence="12">The sequence shown here is derived from an EMBL/GenBank/DDBJ whole genome shotgun (WGS) entry which is preliminary data.</text>
</comment>
<dbReference type="Gene3D" id="2.40.30.130">
    <property type="match status" value="1"/>
</dbReference>
<keyword evidence="7" id="KW-0694">RNA-binding</keyword>
<evidence type="ECO:0000313" key="12">
    <source>
        <dbReference type="EMBL" id="GGL53404.1"/>
    </source>
</evidence>
<keyword evidence="5" id="KW-0862">Zinc</keyword>
<evidence type="ECO:0000256" key="2">
    <source>
        <dbReference type="ARBA" id="ARBA00022555"/>
    </source>
</evidence>
<keyword evidence="10" id="KW-0175">Coiled coil</keyword>
<name>A0A830F1I5_9EURY</name>
<evidence type="ECO:0000256" key="4">
    <source>
        <dbReference type="ARBA" id="ARBA00022741"/>
    </source>
</evidence>
<dbReference type="InterPro" id="IPR012947">
    <property type="entry name" value="tRNA_SAD"/>
</dbReference>
<dbReference type="InterPro" id="IPR050058">
    <property type="entry name" value="Ala-tRNA_ligase"/>
</dbReference>
<dbReference type="GO" id="GO:0006419">
    <property type="term" value="P:alanyl-tRNA aminoacylation"/>
    <property type="evidence" value="ECO:0007669"/>
    <property type="project" value="InterPro"/>
</dbReference>
<gene>
    <name evidence="12" type="ORF">GCM10009039_09490</name>
</gene>
<dbReference type="PANTHER" id="PTHR11777:SF9">
    <property type="entry name" value="ALANINE--TRNA LIGASE, CYTOPLASMIC"/>
    <property type="match status" value="1"/>
</dbReference>
<keyword evidence="13" id="KW-1185">Reference proteome</keyword>
<feature type="coiled-coil region" evidence="10">
    <location>
        <begin position="261"/>
        <end position="295"/>
    </location>
</feature>
<dbReference type="SUPFAM" id="SSF50447">
    <property type="entry name" value="Translation proteins"/>
    <property type="match status" value="1"/>
</dbReference>
<dbReference type="GO" id="GO:0002161">
    <property type="term" value="F:aminoacyl-tRNA deacylase activity"/>
    <property type="evidence" value="ECO:0007669"/>
    <property type="project" value="UniProtKB-ARBA"/>
</dbReference>
<evidence type="ECO:0000256" key="5">
    <source>
        <dbReference type="ARBA" id="ARBA00022833"/>
    </source>
</evidence>
<dbReference type="Pfam" id="PF07973">
    <property type="entry name" value="tRNA_SAD"/>
    <property type="match status" value="1"/>
</dbReference>
<evidence type="ECO:0000256" key="3">
    <source>
        <dbReference type="ARBA" id="ARBA00022598"/>
    </source>
</evidence>
<protein>
    <recommendedName>
        <fullName evidence="11">Alanyl-transfer RNA synthetases family profile domain-containing protein</fullName>
    </recommendedName>
</protein>
<dbReference type="InterPro" id="IPR018165">
    <property type="entry name" value="Ala-tRNA-synth_IIc_core"/>
</dbReference>
<dbReference type="InterPro" id="IPR018164">
    <property type="entry name" value="Ala-tRNA-synth_IIc_N"/>
</dbReference>
<dbReference type="InterPro" id="IPR009000">
    <property type="entry name" value="Transl_B-barrel_sf"/>
</dbReference>
<dbReference type="GO" id="GO:0005524">
    <property type="term" value="F:ATP binding"/>
    <property type="evidence" value="ECO:0007669"/>
    <property type="project" value="UniProtKB-KW"/>
</dbReference>
<feature type="domain" description="Alanyl-transfer RNA synthetases family profile" evidence="11">
    <location>
        <begin position="1"/>
        <end position="245"/>
    </location>
</feature>
<comment type="similarity">
    <text evidence="1">Belongs to the class-II aminoacyl-tRNA synthetase family.</text>
</comment>
<dbReference type="AlphaFoldDB" id="A0A830F1I5"/>
<evidence type="ECO:0000256" key="1">
    <source>
        <dbReference type="ARBA" id="ARBA00008226"/>
    </source>
</evidence>
<evidence type="ECO:0000256" key="10">
    <source>
        <dbReference type="SAM" id="Coils"/>
    </source>
</evidence>
<dbReference type="RefSeq" id="WP_188976348.1">
    <property type="nucleotide sequence ID" value="NZ_BMPG01000001.1"/>
</dbReference>
<keyword evidence="8" id="KW-0648">Protein biosynthesis</keyword>